<reference evidence="4" key="1">
    <citation type="journal article" date="2014" name="BMC Genomics">
        <title>The genome sequence of the biocontrol fungus Metarhizium anisopliae and comparative genomics of Metarhizium species.</title>
        <authorList>
            <person name="Pattemore J.A."/>
            <person name="Hane J.K."/>
            <person name="Williams A.H."/>
            <person name="Wilson B.A."/>
            <person name="Stodart B.J."/>
            <person name="Ash G.J."/>
        </authorList>
    </citation>
    <scope>NUCLEOTIDE SEQUENCE [LARGE SCALE GENOMIC DNA]</scope>
    <source>
        <strain evidence="4">BRIP 53293</strain>
    </source>
</reference>
<dbReference type="EMBL" id="KE384729">
    <property type="protein sequence ID" value="KJK80150.1"/>
    <property type="molecule type" value="Genomic_DNA"/>
</dbReference>
<dbReference type="Proteomes" id="UP000054544">
    <property type="component" value="Unassembled WGS sequence"/>
</dbReference>
<evidence type="ECO:0000256" key="2">
    <source>
        <dbReference type="SAM" id="MobiDB-lite"/>
    </source>
</evidence>
<dbReference type="STRING" id="1291518.A0A0D9P5R5"/>
<accession>A0A0D9P5R5</accession>
<proteinExistence type="predicted"/>
<protein>
    <recommendedName>
        <fullName evidence="5">BZIP domain-containing protein</fullName>
    </recommendedName>
</protein>
<dbReference type="PANTHER" id="PTHR42070:SF1">
    <property type="entry name" value="FILAMENT ASSOCIATED PROTEIN, PUTATIVE (AFU_ORTHOLOGUE AFUA_8G06630)-RELATED"/>
    <property type="match status" value="1"/>
</dbReference>
<dbReference type="PANTHER" id="PTHR42070">
    <property type="entry name" value="FILAMENT ASSOCIATED PROTEIN, PUTATIVE (AFU_ORTHOLOGUE AFUA_8G06630)-RELATED"/>
    <property type="match status" value="1"/>
</dbReference>
<evidence type="ECO:0000313" key="3">
    <source>
        <dbReference type="EMBL" id="KJK80150.1"/>
    </source>
</evidence>
<dbReference type="OrthoDB" id="4505928at2759"/>
<sequence length="295" mass="33446">MSSYLEEAVVYKYFIADYVRSLDKRLLRSKQRQLKLCTRSGCGRQELSGTTTKHKANLARIRDNQRRSRARRREYLQELEQRLRVCELQGIEASAEVQMAARRVADENTQLRELLNRYGVTNEYITHYLQASTENSCDSGRAQPTRLREEAGVAMQSLSQAMLPRRAAHLEQTQQFAIPSQSSREDSIASASTTNSSVWEPSQPSVSYNHHPQQLAGVSPTDHPHYSPSAFSAQPAITQSDQFQSASGQMVNDSRHDLVRGQPMPIDNRLTMNYQFSMSPYNDPTNRYGPQGGPF</sequence>
<feature type="region of interest" description="Disordered" evidence="2">
    <location>
        <begin position="176"/>
        <end position="231"/>
    </location>
</feature>
<dbReference type="AlphaFoldDB" id="A0A0D9P5R5"/>
<evidence type="ECO:0000313" key="4">
    <source>
        <dbReference type="Proteomes" id="UP000054544"/>
    </source>
</evidence>
<name>A0A0D9P5R5_METAN</name>
<evidence type="ECO:0000256" key="1">
    <source>
        <dbReference type="SAM" id="Coils"/>
    </source>
</evidence>
<gene>
    <name evidence="3" type="ORF">H634G_04389</name>
</gene>
<keyword evidence="1" id="KW-0175">Coiled coil</keyword>
<keyword evidence="4" id="KW-1185">Reference proteome</keyword>
<evidence type="ECO:0008006" key="5">
    <source>
        <dbReference type="Google" id="ProtNLM"/>
    </source>
</evidence>
<feature type="coiled-coil region" evidence="1">
    <location>
        <begin position="76"/>
        <end position="117"/>
    </location>
</feature>
<feature type="compositionally biased region" description="Polar residues" evidence="2">
    <location>
        <begin position="189"/>
        <end position="212"/>
    </location>
</feature>
<organism evidence="3 4">
    <name type="scientific">Metarhizium anisopliae BRIP 53293</name>
    <dbReference type="NCBI Taxonomy" id="1291518"/>
    <lineage>
        <taxon>Eukaryota</taxon>
        <taxon>Fungi</taxon>
        <taxon>Dikarya</taxon>
        <taxon>Ascomycota</taxon>
        <taxon>Pezizomycotina</taxon>
        <taxon>Sordariomycetes</taxon>
        <taxon>Hypocreomycetidae</taxon>
        <taxon>Hypocreales</taxon>
        <taxon>Clavicipitaceae</taxon>
        <taxon>Metarhizium</taxon>
    </lineage>
</organism>